<gene>
    <name evidence="2" type="ORF">IC620_07805</name>
</gene>
<reference evidence="2" key="1">
    <citation type="submission" date="2020-09" db="EMBL/GenBank/DDBJ databases">
        <title>A novel bacterium of genus Hazenella, isolated from South China Sea.</title>
        <authorList>
            <person name="Huang H."/>
            <person name="Mo K."/>
            <person name="Hu Y."/>
        </authorList>
    </citation>
    <scope>NUCLEOTIDE SEQUENCE</scope>
    <source>
        <strain evidence="2">IB182357</strain>
    </source>
</reference>
<proteinExistence type="predicted"/>
<protein>
    <submittedName>
        <fullName evidence="2">Recombinase zinc beta ribbon domain-containing protein</fullName>
    </submittedName>
</protein>
<feature type="domain" description="Recombinase zinc beta ribbon" evidence="1">
    <location>
        <begin position="5"/>
        <end position="45"/>
    </location>
</feature>
<sequence>MSGTSRKYKGKRTKYYGCVNRQKNFHCDMSYLQEASIEEALLQYIHINLENTDIDEIRN</sequence>
<dbReference type="AlphaFoldDB" id="A0A926NEW4"/>
<dbReference type="Pfam" id="PF13408">
    <property type="entry name" value="Zn_ribbon_recom"/>
    <property type="match status" value="1"/>
</dbReference>
<dbReference type="Proteomes" id="UP000661691">
    <property type="component" value="Unassembled WGS sequence"/>
</dbReference>
<keyword evidence="3" id="KW-1185">Reference proteome</keyword>
<evidence type="ECO:0000313" key="3">
    <source>
        <dbReference type="Proteomes" id="UP000661691"/>
    </source>
</evidence>
<dbReference type="InterPro" id="IPR025827">
    <property type="entry name" value="Zn_ribbon_recom_dom"/>
</dbReference>
<organism evidence="2 3">
    <name type="scientific">Polycladospora coralii</name>
    <dbReference type="NCBI Taxonomy" id="2771432"/>
    <lineage>
        <taxon>Bacteria</taxon>
        <taxon>Bacillati</taxon>
        <taxon>Bacillota</taxon>
        <taxon>Bacilli</taxon>
        <taxon>Bacillales</taxon>
        <taxon>Thermoactinomycetaceae</taxon>
        <taxon>Polycladospora</taxon>
    </lineage>
</organism>
<evidence type="ECO:0000313" key="2">
    <source>
        <dbReference type="EMBL" id="MBD1372264.1"/>
    </source>
</evidence>
<dbReference type="EMBL" id="JACXAH010000008">
    <property type="protein sequence ID" value="MBD1372264.1"/>
    <property type="molecule type" value="Genomic_DNA"/>
</dbReference>
<comment type="caution">
    <text evidence="2">The sequence shown here is derived from an EMBL/GenBank/DDBJ whole genome shotgun (WGS) entry which is preliminary data.</text>
</comment>
<name>A0A926NEW4_9BACL</name>
<accession>A0A926NEW4</accession>
<evidence type="ECO:0000259" key="1">
    <source>
        <dbReference type="Pfam" id="PF13408"/>
    </source>
</evidence>